<name>A0A835CM56_APHGI</name>
<comment type="caution">
    <text evidence="2">The sequence shown here is derived from an EMBL/GenBank/DDBJ whole genome shotgun (WGS) entry which is preliminary data.</text>
</comment>
<protein>
    <submittedName>
        <fullName evidence="2">Uncharacterized protein</fullName>
    </submittedName>
</protein>
<keyword evidence="3" id="KW-1185">Reference proteome</keyword>
<dbReference type="OrthoDB" id="6683043at2759"/>
<accession>A0A835CM56</accession>
<proteinExistence type="predicted"/>
<dbReference type="AlphaFoldDB" id="A0A835CM56"/>
<keyword evidence="1" id="KW-0472">Membrane</keyword>
<evidence type="ECO:0000313" key="3">
    <source>
        <dbReference type="Proteomes" id="UP000639338"/>
    </source>
</evidence>
<gene>
    <name evidence="2" type="ORF">HCN44_007247</name>
</gene>
<organism evidence="2 3">
    <name type="scientific">Aphidius gifuensis</name>
    <name type="common">Parasitoid wasp</name>
    <dbReference type="NCBI Taxonomy" id="684658"/>
    <lineage>
        <taxon>Eukaryota</taxon>
        <taxon>Metazoa</taxon>
        <taxon>Ecdysozoa</taxon>
        <taxon>Arthropoda</taxon>
        <taxon>Hexapoda</taxon>
        <taxon>Insecta</taxon>
        <taxon>Pterygota</taxon>
        <taxon>Neoptera</taxon>
        <taxon>Endopterygota</taxon>
        <taxon>Hymenoptera</taxon>
        <taxon>Apocrita</taxon>
        <taxon>Ichneumonoidea</taxon>
        <taxon>Braconidae</taxon>
        <taxon>Aphidiinae</taxon>
        <taxon>Aphidius</taxon>
    </lineage>
</organism>
<reference evidence="2 3" key="1">
    <citation type="submission" date="2020-08" db="EMBL/GenBank/DDBJ databases">
        <title>Aphidius gifuensis genome sequencing and assembly.</title>
        <authorList>
            <person name="Du Z."/>
        </authorList>
    </citation>
    <scope>NUCLEOTIDE SEQUENCE [LARGE SCALE GENOMIC DNA]</scope>
    <source>
        <strain evidence="2">YNYX2018</strain>
        <tissue evidence="2">Adults</tissue>
    </source>
</reference>
<keyword evidence="1" id="KW-1133">Transmembrane helix</keyword>
<keyword evidence="1" id="KW-0812">Transmembrane</keyword>
<dbReference type="EMBL" id="JACMRX010000005">
    <property type="protein sequence ID" value="KAF7988937.1"/>
    <property type="molecule type" value="Genomic_DNA"/>
</dbReference>
<evidence type="ECO:0000256" key="1">
    <source>
        <dbReference type="SAM" id="Phobius"/>
    </source>
</evidence>
<dbReference type="Proteomes" id="UP000639338">
    <property type="component" value="Unassembled WGS sequence"/>
</dbReference>
<evidence type="ECO:0000313" key="2">
    <source>
        <dbReference type="EMBL" id="KAF7988937.1"/>
    </source>
</evidence>
<feature type="transmembrane region" description="Helical" evidence="1">
    <location>
        <begin position="6"/>
        <end position="25"/>
    </location>
</feature>
<sequence>MGLHIFWPASAALALFVIGVIMILIKYGPDICGKYQNRLTQRMSNTEEQGYAREVSVSTAYLILMLIGDASRETFK</sequence>